<accession>A0A8S5SJT7</accession>
<protein>
    <submittedName>
        <fullName evidence="1">Uncharacterized protein</fullName>
    </submittedName>
</protein>
<reference evidence="1" key="1">
    <citation type="journal article" date="2021" name="Proc. Natl. Acad. Sci. U.S.A.">
        <title>A Catalog of Tens of Thousands of Viruses from Human Metagenomes Reveals Hidden Associations with Chronic Diseases.</title>
        <authorList>
            <person name="Tisza M.J."/>
            <person name="Buck C.B."/>
        </authorList>
    </citation>
    <scope>NUCLEOTIDE SEQUENCE</scope>
    <source>
        <strain evidence="1">CtRGj11</strain>
    </source>
</reference>
<organism evidence="1">
    <name type="scientific">Siphoviridae sp. ctRGj11</name>
    <dbReference type="NCBI Taxonomy" id="2827868"/>
    <lineage>
        <taxon>Viruses</taxon>
        <taxon>Duplodnaviria</taxon>
        <taxon>Heunggongvirae</taxon>
        <taxon>Uroviricota</taxon>
        <taxon>Caudoviricetes</taxon>
    </lineage>
</organism>
<evidence type="ECO:0000313" key="1">
    <source>
        <dbReference type="EMBL" id="DAF51309.1"/>
    </source>
</evidence>
<proteinExistence type="predicted"/>
<name>A0A8S5SJT7_9CAUD</name>
<sequence>MVVSPRGRSAARPTKGIEMTYYNDALACEMTEDEAMVMDPTAEPLWRVRAAEALLSGLGAAPWGAMARRMVQRERLAANFWERKYAGEALA</sequence>
<dbReference type="EMBL" id="BK032613">
    <property type="protein sequence ID" value="DAF51309.1"/>
    <property type="molecule type" value="Genomic_DNA"/>
</dbReference>